<keyword evidence="3" id="KW-1185">Reference proteome</keyword>
<name>A0ABU0T829_9ACTN</name>
<reference evidence="2 3" key="1">
    <citation type="submission" date="2023-07" db="EMBL/GenBank/DDBJ databases">
        <title>Comparative genomics of wheat-associated soil bacteria to identify genetic determinants of phenazine resistance.</title>
        <authorList>
            <person name="Mouncey N."/>
        </authorList>
    </citation>
    <scope>NUCLEOTIDE SEQUENCE [LARGE SCALE GENOMIC DNA]</scope>
    <source>
        <strain evidence="2 3">V2I4</strain>
    </source>
</reference>
<evidence type="ECO:0000313" key="2">
    <source>
        <dbReference type="EMBL" id="MDQ1031136.1"/>
    </source>
</evidence>
<dbReference type="EMBL" id="JAUSZI010000002">
    <property type="protein sequence ID" value="MDQ1031136.1"/>
    <property type="molecule type" value="Genomic_DNA"/>
</dbReference>
<evidence type="ECO:0008006" key="4">
    <source>
        <dbReference type="Google" id="ProtNLM"/>
    </source>
</evidence>
<keyword evidence="1" id="KW-0472">Membrane</keyword>
<accession>A0ABU0T829</accession>
<comment type="caution">
    <text evidence="2">The sequence shown here is derived from an EMBL/GenBank/DDBJ whole genome shotgun (WGS) entry which is preliminary data.</text>
</comment>
<feature type="transmembrane region" description="Helical" evidence="1">
    <location>
        <begin position="183"/>
        <end position="202"/>
    </location>
</feature>
<evidence type="ECO:0000313" key="3">
    <source>
        <dbReference type="Proteomes" id="UP001230328"/>
    </source>
</evidence>
<feature type="transmembrane region" description="Helical" evidence="1">
    <location>
        <begin position="33"/>
        <end position="50"/>
    </location>
</feature>
<keyword evidence="1" id="KW-1133">Transmembrane helix</keyword>
<protein>
    <recommendedName>
        <fullName evidence="4">Transmembrane transport protein</fullName>
    </recommendedName>
</protein>
<feature type="transmembrane region" description="Helical" evidence="1">
    <location>
        <begin position="328"/>
        <end position="349"/>
    </location>
</feature>
<proteinExistence type="predicted"/>
<gene>
    <name evidence="2" type="ORF">QF035_008718</name>
</gene>
<keyword evidence="1" id="KW-0812">Transmembrane</keyword>
<feature type="transmembrane region" description="Helical" evidence="1">
    <location>
        <begin position="209"/>
        <end position="229"/>
    </location>
</feature>
<organism evidence="2 3">
    <name type="scientific">Streptomyces umbrinus</name>
    <dbReference type="NCBI Taxonomy" id="67370"/>
    <lineage>
        <taxon>Bacteria</taxon>
        <taxon>Bacillati</taxon>
        <taxon>Actinomycetota</taxon>
        <taxon>Actinomycetes</taxon>
        <taxon>Kitasatosporales</taxon>
        <taxon>Streptomycetaceae</taxon>
        <taxon>Streptomyces</taxon>
        <taxon>Streptomyces phaeochromogenes group</taxon>
    </lineage>
</organism>
<dbReference type="Proteomes" id="UP001230328">
    <property type="component" value="Unassembled WGS sequence"/>
</dbReference>
<feature type="transmembrane region" description="Helical" evidence="1">
    <location>
        <begin position="90"/>
        <end position="113"/>
    </location>
</feature>
<dbReference type="RefSeq" id="WP_307527066.1">
    <property type="nucleotide sequence ID" value="NZ_JAUSZI010000002.1"/>
</dbReference>
<feature type="transmembrane region" description="Helical" evidence="1">
    <location>
        <begin position="140"/>
        <end position="163"/>
    </location>
</feature>
<sequence>MSDNQALLPVSVRLRLPRLSGPAWLVWRQHRSAFWIGAVLLTVFAVFVAVQRADMLAYIEAHDLAGCVYGSPERRCAEVNAFRSRFYNTIHYTGLLISFVPLIIGVFLGAPLLSREMEDGTHLLSLSQSVSRTRWTAFKFGVPALVTLIGTGVLSGLYSWWWTPAGTLLRGMYWYQSPPFNDIGVVPVAMSLLALVTGAAIGMVTRRTVAAMVVTCAVGVAGWAGLGFLRPLLWPAEEATAQQVTADFYGSSAPLGLYTPHAWPMDMPNKDYTSWNVDSGYLTSSGDKFTSTACGDFTDASAACLKAHDVVGVWVQYHPASHFWPMQWVMAALLLTATAAVTAFGFWWARRRS</sequence>
<evidence type="ECO:0000256" key="1">
    <source>
        <dbReference type="SAM" id="Phobius"/>
    </source>
</evidence>